<dbReference type="InterPro" id="IPR036527">
    <property type="entry name" value="SCP2_sterol-bd_dom_sf"/>
</dbReference>
<reference evidence="1 2" key="1">
    <citation type="submission" date="2019-09" db="EMBL/GenBank/DDBJ databases">
        <title>Actinomadura physcomitrii sp. nov., a novel actinomycete isolated from moss [Physcomitrium sphaericum (Ludw) Fuernr].</title>
        <authorList>
            <person name="Liu C."/>
            <person name="Zhuang X."/>
        </authorList>
    </citation>
    <scope>NUCLEOTIDE SEQUENCE [LARGE SCALE GENOMIC DNA]</scope>
    <source>
        <strain evidence="1 2">CYP1-1B</strain>
    </source>
</reference>
<proteinExistence type="predicted"/>
<comment type="caution">
    <text evidence="1">The sequence shown here is derived from an EMBL/GenBank/DDBJ whole genome shotgun (WGS) entry which is preliminary data.</text>
</comment>
<protein>
    <submittedName>
        <fullName evidence="1">Uncharacterized protein</fullName>
    </submittedName>
</protein>
<dbReference type="Proteomes" id="UP000483004">
    <property type="component" value="Unassembled WGS sequence"/>
</dbReference>
<dbReference type="AlphaFoldDB" id="A0A6L3W2T2"/>
<evidence type="ECO:0000313" key="1">
    <source>
        <dbReference type="EMBL" id="KAB2384869.1"/>
    </source>
</evidence>
<dbReference type="EMBL" id="WBMR01000018">
    <property type="protein sequence ID" value="KAB2384869.1"/>
    <property type="molecule type" value="Genomic_DNA"/>
</dbReference>
<gene>
    <name evidence="1" type="ORF">F9B16_09610</name>
</gene>
<dbReference type="RefSeq" id="WP_151539649.1">
    <property type="nucleotide sequence ID" value="NZ_WBMR01000018.1"/>
</dbReference>
<organism evidence="1 2">
    <name type="scientific">Actinomadura montaniterrae</name>
    <dbReference type="NCBI Taxonomy" id="1803903"/>
    <lineage>
        <taxon>Bacteria</taxon>
        <taxon>Bacillati</taxon>
        <taxon>Actinomycetota</taxon>
        <taxon>Actinomycetes</taxon>
        <taxon>Streptosporangiales</taxon>
        <taxon>Thermomonosporaceae</taxon>
        <taxon>Actinomadura</taxon>
    </lineage>
</organism>
<evidence type="ECO:0000313" key="2">
    <source>
        <dbReference type="Proteomes" id="UP000483004"/>
    </source>
</evidence>
<accession>A0A6L3W2T2</accession>
<dbReference type="SUPFAM" id="SSF55718">
    <property type="entry name" value="SCP-like"/>
    <property type="match status" value="1"/>
</dbReference>
<name>A0A6L3W2T2_9ACTN</name>
<keyword evidence="2" id="KW-1185">Reference proteome</keyword>
<sequence length="73" mass="7777">MRIARLPATGRPDAVLTTDADTLRAVCAHKIDISEAARSGLLHLTGEEDARQRLIDLLLAPFAQSRVAPGADS</sequence>